<evidence type="ECO:0008006" key="3">
    <source>
        <dbReference type="Google" id="ProtNLM"/>
    </source>
</evidence>
<keyword evidence="2" id="KW-1185">Reference proteome</keyword>
<accession>A0A3R5ZH42</accession>
<dbReference type="AlphaFoldDB" id="A0A3R5ZH42"/>
<gene>
    <name evidence="1" type="ORF">DWX03_07220</name>
</gene>
<reference evidence="1 2" key="1">
    <citation type="submission" date="2018-08" db="EMBL/GenBank/DDBJ databases">
        <title>A genome reference for cultivated species of the human gut microbiota.</title>
        <authorList>
            <person name="Zou Y."/>
            <person name="Xue W."/>
            <person name="Luo G."/>
        </authorList>
    </citation>
    <scope>NUCLEOTIDE SEQUENCE [LARGE SCALE GENOMIC DNA]</scope>
    <source>
        <strain evidence="1 2">AF18-12LB</strain>
    </source>
</reference>
<dbReference type="Proteomes" id="UP000283360">
    <property type="component" value="Unassembled WGS sequence"/>
</dbReference>
<proteinExistence type="predicted"/>
<dbReference type="EMBL" id="QRXJ01000008">
    <property type="protein sequence ID" value="RGT90203.1"/>
    <property type="molecule type" value="Genomic_DNA"/>
</dbReference>
<dbReference type="RefSeq" id="WP_117834935.1">
    <property type="nucleotide sequence ID" value="NZ_QRXJ01000008.1"/>
</dbReference>
<organism evidence="1 2">
    <name type="scientific">Coprococcus comes</name>
    <dbReference type="NCBI Taxonomy" id="410072"/>
    <lineage>
        <taxon>Bacteria</taxon>
        <taxon>Bacillati</taxon>
        <taxon>Bacillota</taxon>
        <taxon>Clostridia</taxon>
        <taxon>Lachnospirales</taxon>
        <taxon>Lachnospiraceae</taxon>
        <taxon>Coprococcus</taxon>
    </lineage>
</organism>
<comment type="caution">
    <text evidence="1">The sequence shown here is derived from an EMBL/GenBank/DDBJ whole genome shotgun (WGS) entry which is preliminary data.</text>
</comment>
<sequence length="92" mass="10735">MKRTTADAIQKTAKQISQARRKASLQKRKDYIQSLPDVPPLICLSELAEKTQLPFQMLRTLIVIEGKIPYIMVGKKYFVNYSHFIKYMDELD</sequence>
<evidence type="ECO:0000313" key="2">
    <source>
        <dbReference type="Proteomes" id="UP000283360"/>
    </source>
</evidence>
<protein>
    <recommendedName>
        <fullName evidence="3">DNA-binding protein</fullName>
    </recommendedName>
</protein>
<evidence type="ECO:0000313" key="1">
    <source>
        <dbReference type="EMBL" id="RGT90203.1"/>
    </source>
</evidence>
<name>A0A3R5ZH42_9FIRM</name>